<dbReference type="GeneID" id="94195070"/>
<evidence type="ECO:0000313" key="1">
    <source>
        <dbReference type="EMBL" id="GIX63589.1"/>
    </source>
</evidence>
<proteinExistence type="predicted"/>
<dbReference type="AlphaFoldDB" id="A0AAV4LUV5"/>
<keyword evidence="2" id="KW-1185">Reference proteome</keyword>
<dbReference type="Proteomes" id="UP001497744">
    <property type="component" value="Unassembled WGS sequence"/>
</dbReference>
<accession>A0AAV4LUV5</accession>
<gene>
    <name evidence="1" type="ORF">BcabD6B2_30240</name>
</gene>
<dbReference type="EMBL" id="BPLF01000002">
    <property type="protein sequence ID" value="GIX63589.1"/>
    <property type="molecule type" value="Genomic_DNA"/>
</dbReference>
<sequence>MLPGQRVCRRGGGVSCGPRPRKRALPPLLPVYVRRRALPLRLRALVVRLRQRVGLEKVGVVGVDVRQLDFDQVPYHVLRRLHAPLQQVLHHRHHLGAHVHEPVELRNVAALEYVEQLVVDLVHALQRGRLQQLDLPLDEVDECDFRHEQRRRGPRRVPDGRAYLDVGEPRQRAEGLERAQVAVFEYVVYPRASEELGGVVPRGRLAVDEVAERLREGREEVQQAPAGRGRLLAGPEAVREQLRLALVQHGQQLVLDVGQYLLDVEREHFVEQRREVPDPALFGYRAVYWVVREERILLGGVVPRVREPAFVLAYNPHVPSPELVDPALQHVHRRHPILDHVALGDDSDCPQPVRVHLSRHLEAVRGRDVRVRRRQRQDDARRLPNVLHDHVAYLLLNVVRLVVDRNLGDARQVYQRQVHHPGGDYFEEYGYRRNIFGVSQQSLRFRSDFRPDFVKVLEYHSSLVCEFSMFDSVSVVAQLHILSTCATLAHLQYQRSLRHDSRALRQKRSSHDRLQHRRLADRLRSDDCHSRQLEAAVAGVGEYAVQLAHQRDKLFHYYPARFQPRFAAFAAGRCGAHAAVSRPKPKLTTLSLAFIQAAFPRVFFSRKILPMCGLLVALLPGVSRRCHRGASAPCE</sequence>
<reference evidence="1 2" key="1">
    <citation type="submission" date="2021-06" db="EMBL/GenBank/DDBJ databases">
        <title>Genome sequence of Babesia caballi.</title>
        <authorList>
            <person name="Yamagishi J."/>
            <person name="Kidaka T."/>
            <person name="Ochi A."/>
        </authorList>
    </citation>
    <scope>NUCLEOTIDE SEQUENCE [LARGE SCALE GENOMIC DNA]</scope>
    <source>
        <strain evidence="1">USDA-D6B2</strain>
    </source>
</reference>
<organism evidence="1 2">
    <name type="scientific">Babesia caballi</name>
    <dbReference type="NCBI Taxonomy" id="5871"/>
    <lineage>
        <taxon>Eukaryota</taxon>
        <taxon>Sar</taxon>
        <taxon>Alveolata</taxon>
        <taxon>Apicomplexa</taxon>
        <taxon>Aconoidasida</taxon>
        <taxon>Piroplasmida</taxon>
        <taxon>Babesiidae</taxon>
        <taxon>Babesia</taxon>
    </lineage>
</organism>
<protein>
    <submittedName>
        <fullName evidence="1">Pentatricopeptide repeat-containing At4g19890 isoform X1, putative</fullName>
    </submittedName>
</protein>
<evidence type="ECO:0000313" key="2">
    <source>
        <dbReference type="Proteomes" id="UP001497744"/>
    </source>
</evidence>
<name>A0AAV4LUV5_BABCB</name>
<comment type="caution">
    <text evidence="1">The sequence shown here is derived from an EMBL/GenBank/DDBJ whole genome shotgun (WGS) entry which is preliminary data.</text>
</comment>
<dbReference type="RefSeq" id="XP_067715658.1">
    <property type="nucleotide sequence ID" value="XM_067859557.1"/>
</dbReference>